<dbReference type="AlphaFoldDB" id="A0A9J6RKV2"/>
<dbReference type="InterPro" id="IPR008551">
    <property type="entry name" value="TANGO2"/>
</dbReference>
<comment type="caution">
    <text evidence="1">The sequence shown here is derived from an EMBL/GenBank/DDBJ whole genome shotgun (WGS) entry which is preliminary data.</text>
</comment>
<accession>A0A9J6RKV2</accession>
<dbReference type="EMBL" id="JAPTGG010000003">
    <property type="protein sequence ID" value="MCZ0864621.1"/>
    <property type="molecule type" value="Genomic_DNA"/>
</dbReference>
<proteinExistence type="predicted"/>
<dbReference type="Proteomes" id="UP001069090">
    <property type="component" value="Unassembled WGS sequence"/>
</dbReference>
<sequence length="266" mass="29196">MCLITFALQQHPDWPLIVLANRDEYYARATASAHFWQEQPQIFAGRDLQAGGTWLGINQQGQFAAVTNYRETLNPYTTAARSRGALSRDFLSGSASASEYLSQLAAQQQDYAGFNFICGNAQQLHYFSNRLASPQTLKPGIYGLSNGPLDSAWPKVISSKAALQQRLTSGAIDSAFDSASLIADMQDRHTAAQHLPNTGLSREREQLLSSRFIVSEDYGTRCTSVVLFHRSGAIKFVEQNYTADGHASHKVEQHISANAATNHAQA</sequence>
<dbReference type="Pfam" id="PF05742">
    <property type="entry name" value="TANGO2"/>
    <property type="match status" value="1"/>
</dbReference>
<reference evidence="1 2" key="1">
    <citation type="submission" date="2022-12" db="EMBL/GenBank/DDBJ databases">
        <title>Dasania phycosphaerae sp. nov., isolated from particulate material of the south coast of Korea.</title>
        <authorList>
            <person name="Jiang Y."/>
        </authorList>
    </citation>
    <scope>NUCLEOTIDE SEQUENCE [LARGE SCALE GENOMIC DNA]</scope>
    <source>
        <strain evidence="1 2">GY-19</strain>
    </source>
</reference>
<organism evidence="1 2">
    <name type="scientific">Dasania phycosphaerae</name>
    <dbReference type="NCBI Taxonomy" id="2950436"/>
    <lineage>
        <taxon>Bacteria</taxon>
        <taxon>Pseudomonadati</taxon>
        <taxon>Pseudomonadota</taxon>
        <taxon>Gammaproteobacteria</taxon>
        <taxon>Cellvibrionales</taxon>
        <taxon>Spongiibacteraceae</taxon>
        <taxon>Dasania</taxon>
    </lineage>
</organism>
<protein>
    <submittedName>
        <fullName evidence="1">NRDE family protein</fullName>
    </submittedName>
</protein>
<name>A0A9J6RKV2_9GAMM</name>
<dbReference type="PANTHER" id="PTHR17985:SF8">
    <property type="entry name" value="TRANSPORT AND GOLGI ORGANIZATION PROTEIN 2 HOMOLOG"/>
    <property type="match status" value="1"/>
</dbReference>
<gene>
    <name evidence="1" type="ORF">O0V09_05385</name>
</gene>
<evidence type="ECO:0000313" key="1">
    <source>
        <dbReference type="EMBL" id="MCZ0864621.1"/>
    </source>
</evidence>
<dbReference type="PANTHER" id="PTHR17985">
    <property type="entry name" value="SER/THR-RICH PROTEIN T10 IN DGCR REGION"/>
    <property type="match status" value="1"/>
</dbReference>
<keyword evidence="2" id="KW-1185">Reference proteome</keyword>
<dbReference type="RefSeq" id="WP_258330773.1">
    <property type="nucleotide sequence ID" value="NZ_JAPTGG010000003.1"/>
</dbReference>
<evidence type="ECO:0000313" key="2">
    <source>
        <dbReference type="Proteomes" id="UP001069090"/>
    </source>
</evidence>